<dbReference type="Pfam" id="PF00628">
    <property type="entry name" value="PHD"/>
    <property type="match status" value="2"/>
</dbReference>
<keyword evidence="3" id="KW-0677">Repeat</keyword>
<dbReference type="FunFam" id="3.30.40.10:FF:000005">
    <property type="entry name" value="zinc finger protein isoform X1"/>
    <property type="match status" value="1"/>
</dbReference>
<evidence type="ECO:0000256" key="9">
    <source>
        <dbReference type="PROSITE-ProRule" id="PRU00146"/>
    </source>
</evidence>
<dbReference type="InterPro" id="IPR001965">
    <property type="entry name" value="Znf_PHD"/>
</dbReference>
<evidence type="ECO:0000256" key="10">
    <source>
        <dbReference type="SAM" id="MobiDB-lite"/>
    </source>
</evidence>
<feature type="compositionally biased region" description="Basic residues" evidence="10">
    <location>
        <begin position="199"/>
        <end position="212"/>
    </location>
</feature>
<evidence type="ECO:0000256" key="2">
    <source>
        <dbReference type="ARBA" id="ARBA00022723"/>
    </source>
</evidence>
<feature type="compositionally biased region" description="Polar residues" evidence="10">
    <location>
        <begin position="119"/>
        <end position="130"/>
    </location>
</feature>
<feature type="compositionally biased region" description="Pro residues" evidence="10">
    <location>
        <begin position="246"/>
        <end position="262"/>
    </location>
</feature>
<proteinExistence type="predicted"/>
<evidence type="ECO:0000256" key="3">
    <source>
        <dbReference type="ARBA" id="ARBA00022737"/>
    </source>
</evidence>
<dbReference type="InterPro" id="IPR025750">
    <property type="entry name" value="DPF1-3_N"/>
</dbReference>
<keyword evidence="5" id="KW-0862">Zinc</keyword>
<dbReference type="Gene3D" id="3.30.40.10">
    <property type="entry name" value="Zinc/RING finger domain, C3HC4 (zinc finger)"/>
    <property type="match status" value="1"/>
</dbReference>
<evidence type="ECO:0000256" key="4">
    <source>
        <dbReference type="ARBA" id="ARBA00022771"/>
    </source>
</evidence>
<keyword evidence="4 9" id="KW-0863">Zinc-finger</keyword>
<keyword evidence="13" id="KW-1185">Reference proteome</keyword>
<evidence type="ECO:0000313" key="13">
    <source>
        <dbReference type="Proteomes" id="UP001458880"/>
    </source>
</evidence>
<dbReference type="SMART" id="SM00249">
    <property type="entry name" value="PHD"/>
    <property type="match status" value="2"/>
</dbReference>
<feature type="compositionally biased region" description="Basic residues" evidence="10">
    <location>
        <begin position="177"/>
        <end position="186"/>
    </location>
</feature>
<evidence type="ECO:0000256" key="1">
    <source>
        <dbReference type="ARBA" id="ARBA00004123"/>
    </source>
</evidence>
<dbReference type="PANTHER" id="PTHR45888:SF5">
    <property type="entry name" value="D4, ISOFORM A"/>
    <property type="match status" value="1"/>
</dbReference>
<evidence type="ECO:0000256" key="6">
    <source>
        <dbReference type="ARBA" id="ARBA00023015"/>
    </source>
</evidence>
<feature type="region of interest" description="Disordered" evidence="10">
    <location>
        <begin position="115"/>
        <end position="138"/>
    </location>
</feature>
<evidence type="ECO:0000256" key="5">
    <source>
        <dbReference type="ARBA" id="ARBA00022833"/>
    </source>
</evidence>
<dbReference type="InterPro" id="IPR013083">
    <property type="entry name" value="Znf_RING/FYVE/PHD"/>
</dbReference>
<evidence type="ECO:0000313" key="12">
    <source>
        <dbReference type="EMBL" id="KAK9719173.1"/>
    </source>
</evidence>
<comment type="caution">
    <text evidence="12">The sequence shown here is derived from an EMBL/GenBank/DDBJ whole genome shotgun (WGS) entry which is preliminary data.</text>
</comment>
<dbReference type="PROSITE" id="PS50016">
    <property type="entry name" value="ZF_PHD_2"/>
    <property type="match status" value="2"/>
</dbReference>
<dbReference type="Proteomes" id="UP001458880">
    <property type="component" value="Unassembled WGS sequence"/>
</dbReference>
<dbReference type="InterPro" id="IPR011011">
    <property type="entry name" value="Znf_FYVE_PHD"/>
</dbReference>
<dbReference type="GO" id="GO:0008270">
    <property type="term" value="F:zinc ion binding"/>
    <property type="evidence" value="ECO:0007669"/>
    <property type="project" value="UniProtKB-KW"/>
</dbReference>
<organism evidence="12 13">
    <name type="scientific">Popillia japonica</name>
    <name type="common">Japanese beetle</name>
    <dbReference type="NCBI Taxonomy" id="7064"/>
    <lineage>
        <taxon>Eukaryota</taxon>
        <taxon>Metazoa</taxon>
        <taxon>Ecdysozoa</taxon>
        <taxon>Arthropoda</taxon>
        <taxon>Hexapoda</taxon>
        <taxon>Insecta</taxon>
        <taxon>Pterygota</taxon>
        <taxon>Neoptera</taxon>
        <taxon>Endopterygota</taxon>
        <taxon>Coleoptera</taxon>
        <taxon>Polyphaga</taxon>
        <taxon>Scarabaeiformia</taxon>
        <taxon>Scarabaeidae</taxon>
        <taxon>Rutelinae</taxon>
        <taxon>Popillia</taxon>
    </lineage>
</organism>
<evidence type="ECO:0000256" key="8">
    <source>
        <dbReference type="ARBA" id="ARBA00023242"/>
    </source>
</evidence>
<comment type="subcellular location">
    <subcellularLocation>
        <location evidence="1">Nucleus</location>
    </subcellularLocation>
</comment>
<evidence type="ECO:0000256" key="7">
    <source>
        <dbReference type="ARBA" id="ARBA00023163"/>
    </source>
</evidence>
<dbReference type="Pfam" id="PF14051">
    <property type="entry name" value="DPF1-3_N"/>
    <property type="match status" value="1"/>
</dbReference>
<feature type="domain" description="PHD-type" evidence="11">
    <location>
        <begin position="360"/>
        <end position="410"/>
    </location>
</feature>
<accession>A0AAW1KJH8</accession>
<keyword evidence="2" id="KW-0479">Metal-binding</keyword>
<dbReference type="GO" id="GO:0071565">
    <property type="term" value="C:nBAF complex"/>
    <property type="evidence" value="ECO:0007669"/>
    <property type="project" value="TreeGrafter"/>
</dbReference>
<name>A0AAW1KJH8_POPJA</name>
<dbReference type="CDD" id="cd15619">
    <property type="entry name" value="PHD1_d4"/>
    <property type="match status" value="1"/>
</dbReference>
<feature type="domain" description="PHD-type" evidence="11">
    <location>
        <begin position="303"/>
        <end position="363"/>
    </location>
</feature>
<gene>
    <name evidence="12" type="ORF">QE152_g22851</name>
</gene>
<feature type="compositionally biased region" description="Acidic residues" evidence="10">
    <location>
        <begin position="159"/>
        <end position="173"/>
    </location>
</feature>
<evidence type="ECO:0000259" key="11">
    <source>
        <dbReference type="PROSITE" id="PS50016"/>
    </source>
</evidence>
<reference evidence="12 13" key="1">
    <citation type="journal article" date="2024" name="BMC Genomics">
        <title>De novo assembly and annotation of Popillia japonica's genome with initial clues to its potential as an invasive pest.</title>
        <authorList>
            <person name="Cucini C."/>
            <person name="Boschi S."/>
            <person name="Funari R."/>
            <person name="Cardaioli E."/>
            <person name="Iannotti N."/>
            <person name="Marturano G."/>
            <person name="Paoli F."/>
            <person name="Bruttini M."/>
            <person name="Carapelli A."/>
            <person name="Frati F."/>
            <person name="Nardi F."/>
        </authorList>
    </citation>
    <scope>NUCLEOTIDE SEQUENCE [LARGE SCALE GENOMIC DNA]</scope>
    <source>
        <strain evidence="12">DMR45628</strain>
    </source>
</reference>
<feature type="region of interest" description="Disordered" evidence="10">
    <location>
        <begin position="159"/>
        <end position="298"/>
    </location>
</feature>
<keyword evidence="8" id="KW-0539">Nucleus</keyword>
<dbReference type="InterPro" id="IPR019787">
    <property type="entry name" value="Znf_PHD-finger"/>
</dbReference>
<dbReference type="CDD" id="cd15530">
    <property type="entry name" value="PHD2_d4"/>
    <property type="match status" value="1"/>
</dbReference>
<dbReference type="PANTHER" id="PTHR45888">
    <property type="entry name" value="HL01030P-RELATED"/>
    <property type="match status" value="1"/>
</dbReference>
<dbReference type="EMBL" id="JASPKY010000222">
    <property type="protein sequence ID" value="KAK9719173.1"/>
    <property type="molecule type" value="Genomic_DNA"/>
</dbReference>
<keyword evidence="6" id="KW-0805">Transcription regulation</keyword>
<sequence length="413" mass="46395">MAVSVLQQINQSNLEKIESFMNDTTYKEAIESSANYNTRLCIERRLRLPFLDSQTGVAQNHSSLFMHKRHRMPGLMQGQIYTYPRQRWRKKRRQYLIMNSRAFARAADSMLDGDGDVHSISQSENPALQDTDSKDSQLLKDEVSKEWFYDEQDMIDMEVYDEPDPDSDLDYEESYSKRSKRRKGSGRGRGGSDSPSTPGRRKGSGRGRKKASAHNFDPTPGDPDKPFACERTPARRGRQPANTQSLPPPSQTQAPPTLPPNLPSQIPAVIDDPPMPVLVPEKTIDTPPSTSGDVAKDNKAAPNPYCDFCLGDSRENKKTGTSEELVSCSDCGRSGHPTCLQFTANMMVSVKKYRWQCIECKCCSICGTSDNDDQLLFCDDCDRGYHMYCLSPPLTTPPEGSWSCNLCMSEFHK</sequence>
<dbReference type="AlphaFoldDB" id="A0AAW1KJH8"/>
<protein>
    <submittedName>
        <fullName evidence="12">PHD-finger</fullName>
    </submittedName>
</protein>
<keyword evidence="7" id="KW-0804">Transcription</keyword>
<dbReference type="GO" id="GO:0007399">
    <property type="term" value="P:nervous system development"/>
    <property type="evidence" value="ECO:0007669"/>
    <property type="project" value="TreeGrafter"/>
</dbReference>
<dbReference type="SUPFAM" id="SSF57903">
    <property type="entry name" value="FYVE/PHD zinc finger"/>
    <property type="match status" value="2"/>
</dbReference>